<evidence type="ECO:0000313" key="3">
    <source>
        <dbReference type="Proteomes" id="UP000541558"/>
    </source>
</evidence>
<dbReference type="GO" id="GO:0016787">
    <property type="term" value="F:hydrolase activity"/>
    <property type="evidence" value="ECO:0007669"/>
    <property type="project" value="InterPro"/>
</dbReference>
<dbReference type="Proteomes" id="UP000541558">
    <property type="component" value="Unassembled WGS sequence"/>
</dbReference>
<evidence type="ECO:0000313" key="2">
    <source>
        <dbReference type="EMBL" id="KAF5320534.1"/>
    </source>
</evidence>
<dbReference type="SUPFAM" id="SSF56300">
    <property type="entry name" value="Metallo-dependent phosphatases"/>
    <property type="match status" value="1"/>
</dbReference>
<dbReference type="InterPro" id="IPR004843">
    <property type="entry name" value="Calcineurin-like_PHP"/>
</dbReference>
<dbReference type="CDD" id="cd07379">
    <property type="entry name" value="MPP_239FB"/>
    <property type="match status" value="1"/>
</dbReference>
<dbReference type="Pfam" id="PF00149">
    <property type="entry name" value="Metallophos"/>
    <property type="match status" value="1"/>
</dbReference>
<dbReference type="InterPro" id="IPR029052">
    <property type="entry name" value="Metallo-depent_PP-like"/>
</dbReference>
<organism evidence="2 3">
    <name type="scientific">Ephemerocybe angulata</name>
    <dbReference type="NCBI Taxonomy" id="980116"/>
    <lineage>
        <taxon>Eukaryota</taxon>
        <taxon>Fungi</taxon>
        <taxon>Dikarya</taxon>
        <taxon>Basidiomycota</taxon>
        <taxon>Agaricomycotina</taxon>
        <taxon>Agaricomycetes</taxon>
        <taxon>Agaricomycetidae</taxon>
        <taxon>Agaricales</taxon>
        <taxon>Agaricineae</taxon>
        <taxon>Psathyrellaceae</taxon>
        <taxon>Ephemerocybe</taxon>
    </lineage>
</organism>
<reference evidence="2 3" key="1">
    <citation type="journal article" date="2020" name="ISME J.">
        <title>Uncovering the hidden diversity of litter-decomposition mechanisms in mushroom-forming fungi.</title>
        <authorList>
            <person name="Floudas D."/>
            <person name="Bentzer J."/>
            <person name="Ahren D."/>
            <person name="Johansson T."/>
            <person name="Persson P."/>
            <person name="Tunlid A."/>
        </authorList>
    </citation>
    <scope>NUCLEOTIDE SEQUENCE [LARGE SCALE GENOMIC DNA]</scope>
    <source>
        <strain evidence="2 3">CBS 175.51</strain>
    </source>
</reference>
<dbReference type="PANTHER" id="PTHR12905:SF0">
    <property type="entry name" value="CALCINEURIN-LIKE PHOSPHOESTERASE DOMAIN-CONTAINING PROTEIN"/>
    <property type="match status" value="1"/>
</dbReference>
<dbReference type="Gene3D" id="3.60.21.10">
    <property type="match status" value="1"/>
</dbReference>
<dbReference type="PANTHER" id="PTHR12905">
    <property type="entry name" value="METALLOPHOSPHOESTERASE"/>
    <property type="match status" value="1"/>
</dbReference>
<proteinExistence type="predicted"/>
<name>A0A8H5F1S4_9AGAR</name>
<dbReference type="OrthoDB" id="630188at2759"/>
<comment type="caution">
    <text evidence="2">The sequence shown here is derived from an EMBL/GenBank/DDBJ whole genome shotgun (WGS) entry which is preliminary data.</text>
</comment>
<gene>
    <name evidence="2" type="ORF">D9611_010822</name>
</gene>
<protein>
    <recommendedName>
        <fullName evidence="1">Calcineurin-like phosphoesterase domain-containing protein</fullName>
    </recommendedName>
</protein>
<evidence type="ECO:0000259" key="1">
    <source>
        <dbReference type="Pfam" id="PF00149"/>
    </source>
</evidence>
<feature type="domain" description="Calcineurin-like phosphoesterase" evidence="1">
    <location>
        <begin position="52"/>
        <end position="256"/>
    </location>
</feature>
<keyword evidence="3" id="KW-1185">Reference proteome</keyword>
<sequence length="361" mass="41068">MQSGSHNVSLDEDSEILDLNSADAIVHLEYTAATLPSLEDVAKANGGGQWTRFVCISDTHTRTYEVPDGDVLLHGGDLTKLGKESEMKTTMEWLYEMPHKVKVVIAGNHDLTLHRDWYEKDRERWHSKKEVKRSYHADSTAVHDLVSGKKAQDSGIIYLENERATFQIAPDRRQWSVYGSPWSPEFFHWAFNYKREEAEQIVSQYEKTDILMTHGPPHNILDLTTSSENAGCETLAAYLTLGRLRPRLHIFGHIHEAHGAHIHSWESDGRCEPLQVQNDLNYPHHLTESDSEGEAKRIDKVRTVTEKCQARALEKNGDPDLQRTVFVNAATYPQGRNVWKDGKRSGHGGARFRPVVVDLRD</sequence>
<dbReference type="EMBL" id="JAACJK010000169">
    <property type="protein sequence ID" value="KAF5320534.1"/>
    <property type="molecule type" value="Genomic_DNA"/>
</dbReference>
<accession>A0A8H5F1S4</accession>
<dbReference type="InterPro" id="IPR051693">
    <property type="entry name" value="UPF0046_metallophosphoest"/>
</dbReference>
<dbReference type="AlphaFoldDB" id="A0A8H5F1S4"/>